<feature type="transmembrane region" description="Helical" evidence="1">
    <location>
        <begin position="47"/>
        <end position="67"/>
    </location>
</feature>
<organism evidence="2 3">
    <name type="scientific">Gossypium mustelinum</name>
    <name type="common">Cotton</name>
    <name type="synonym">Gossypium caicoense</name>
    <dbReference type="NCBI Taxonomy" id="34275"/>
    <lineage>
        <taxon>Eukaryota</taxon>
        <taxon>Viridiplantae</taxon>
        <taxon>Streptophyta</taxon>
        <taxon>Embryophyta</taxon>
        <taxon>Tracheophyta</taxon>
        <taxon>Spermatophyta</taxon>
        <taxon>Magnoliopsida</taxon>
        <taxon>eudicotyledons</taxon>
        <taxon>Gunneridae</taxon>
        <taxon>Pentapetalae</taxon>
        <taxon>rosids</taxon>
        <taxon>malvids</taxon>
        <taxon>Malvales</taxon>
        <taxon>Malvaceae</taxon>
        <taxon>Malvoideae</taxon>
        <taxon>Gossypium</taxon>
    </lineage>
</organism>
<reference evidence="2 3" key="1">
    <citation type="submission" date="2019-07" db="EMBL/GenBank/DDBJ databases">
        <title>WGS assembly of Gossypium mustelinum.</title>
        <authorList>
            <person name="Chen Z.J."/>
            <person name="Sreedasyam A."/>
            <person name="Ando A."/>
            <person name="Song Q."/>
            <person name="De L."/>
            <person name="Hulse-Kemp A."/>
            <person name="Ding M."/>
            <person name="Ye W."/>
            <person name="Kirkbride R."/>
            <person name="Jenkins J."/>
            <person name="Plott C."/>
            <person name="Lovell J."/>
            <person name="Lin Y.-M."/>
            <person name="Vaughn R."/>
            <person name="Liu B."/>
            <person name="Li W."/>
            <person name="Simpson S."/>
            <person name="Scheffler B."/>
            <person name="Saski C."/>
            <person name="Grover C."/>
            <person name="Hu G."/>
            <person name="Conover J."/>
            <person name="Carlson J."/>
            <person name="Shu S."/>
            <person name="Boston L."/>
            <person name="Williams M."/>
            <person name="Peterson D."/>
            <person name="Mcgee K."/>
            <person name="Jones D."/>
            <person name="Wendel J."/>
            <person name="Stelly D."/>
            <person name="Grimwood J."/>
            <person name="Schmutz J."/>
        </authorList>
    </citation>
    <scope>NUCLEOTIDE SEQUENCE [LARGE SCALE GENOMIC DNA]</scope>
    <source>
        <strain evidence="2">1408120.09</strain>
    </source>
</reference>
<keyword evidence="1" id="KW-0472">Membrane</keyword>
<feature type="transmembrane region" description="Helical" evidence="1">
    <location>
        <begin position="22"/>
        <end position="40"/>
    </location>
</feature>
<sequence length="94" mass="10934">MALVNFFLLLYHFLYFREAPKYFPFSPASAPLLFYFILCFQNPWLSLFSFVIVVLVSVVNILCLFILSFNNGYIGVWIALAIFMSLCVFVSLLR</sequence>
<accession>A0A5D3A0U9</accession>
<feature type="transmembrane region" description="Helical" evidence="1">
    <location>
        <begin position="73"/>
        <end position="93"/>
    </location>
</feature>
<keyword evidence="3" id="KW-1185">Reference proteome</keyword>
<gene>
    <name evidence="2" type="ORF">E1A91_A03G144000v1</name>
</gene>
<name>A0A5D3A0U9_GOSMU</name>
<keyword evidence="1" id="KW-1133">Transmembrane helix</keyword>
<dbReference type="Proteomes" id="UP000323597">
    <property type="component" value="Chromosome A03"/>
</dbReference>
<keyword evidence="1" id="KW-0812">Transmembrane</keyword>
<protein>
    <submittedName>
        <fullName evidence="2">Uncharacterized protein</fullName>
    </submittedName>
</protein>
<evidence type="ECO:0000256" key="1">
    <source>
        <dbReference type="SAM" id="Phobius"/>
    </source>
</evidence>
<evidence type="ECO:0000313" key="3">
    <source>
        <dbReference type="Proteomes" id="UP000323597"/>
    </source>
</evidence>
<proteinExistence type="predicted"/>
<dbReference type="AlphaFoldDB" id="A0A5D3A0U9"/>
<evidence type="ECO:0000313" key="2">
    <source>
        <dbReference type="EMBL" id="TYJ43306.1"/>
    </source>
</evidence>
<dbReference type="EMBL" id="CM017638">
    <property type="protein sequence ID" value="TYJ43306.1"/>
    <property type="molecule type" value="Genomic_DNA"/>
</dbReference>